<evidence type="ECO:0000259" key="1">
    <source>
        <dbReference type="PROSITE" id="PS51186"/>
    </source>
</evidence>
<dbReference type="GO" id="GO:0016747">
    <property type="term" value="F:acyltransferase activity, transferring groups other than amino-acyl groups"/>
    <property type="evidence" value="ECO:0007669"/>
    <property type="project" value="InterPro"/>
</dbReference>
<dbReference type="InterPro" id="IPR016181">
    <property type="entry name" value="Acyl_CoA_acyltransferase"/>
</dbReference>
<name>A0A101FVY5_9EURY</name>
<dbReference type="Pfam" id="PF00583">
    <property type="entry name" value="Acetyltransf_1"/>
    <property type="match status" value="1"/>
</dbReference>
<dbReference type="InterPro" id="IPR000182">
    <property type="entry name" value="GNAT_dom"/>
</dbReference>
<proteinExistence type="predicted"/>
<dbReference type="Proteomes" id="UP000053961">
    <property type="component" value="Unassembled WGS sequence"/>
</dbReference>
<dbReference type="AlphaFoldDB" id="A0A101FVY5"/>
<dbReference type="PATRIC" id="fig|301375.6.peg.1446"/>
<comment type="caution">
    <text evidence="2">The sequence shown here is derived from an EMBL/GenBank/DDBJ whole genome shotgun (WGS) entry which is preliminary data.</text>
</comment>
<reference evidence="3" key="1">
    <citation type="journal article" date="2015" name="MBio">
        <title>Genome-resolved metagenomic analysis reveals roles for candidate phyla and other microbial community members in biogeochemical transformations in oil reservoirs.</title>
        <authorList>
            <person name="Hu P."/>
            <person name="Tom L."/>
            <person name="Singh A."/>
            <person name="Thomas B.C."/>
            <person name="Baker B.J."/>
            <person name="Piceno Y.M."/>
            <person name="Andersen G.L."/>
            <person name="Banfield J.F."/>
        </authorList>
    </citation>
    <scope>NUCLEOTIDE SEQUENCE [LARGE SCALE GENOMIC DNA]</scope>
    <source>
        <strain evidence="3">56_747</strain>
    </source>
</reference>
<feature type="domain" description="N-acetyltransferase" evidence="1">
    <location>
        <begin position="1"/>
        <end position="143"/>
    </location>
</feature>
<sequence>MRIRRAEARDLPSILAAENACFPRDISFPPETLFLLLEEATTLVAEDGDVVGFVMGFVRGEGGKVVTLEVLPERRGEGLGRRLMEALEKEFASVGARFSLLEVAVENREALALYAKLGYAKAAVMEDYYGPGDDALLMAKRLK</sequence>
<evidence type="ECO:0000313" key="5">
    <source>
        <dbReference type="Proteomes" id="UP000057043"/>
    </source>
</evidence>
<keyword evidence="2" id="KW-0808">Transferase</keyword>
<dbReference type="PROSITE" id="PS51186">
    <property type="entry name" value="GNAT"/>
    <property type="match status" value="1"/>
</dbReference>
<dbReference type="CDD" id="cd04301">
    <property type="entry name" value="NAT_SF"/>
    <property type="match status" value="1"/>
</dbReference>
<gene>
    <name evidence="2" type="ORF">XD72_0187</name>
    <name evidence="3" type="ORF">XE07_0543</name>
</gene>
<organism evidence="2 5">
    <name type="scientific">Methanothrix harundinacea</name>
    <dbReference type="NCBI Taxonomy" id="301375"/>
    <lineage>
        <taxon>Archaea</taxon>
        <taxon>Methanobacteriati</taxon>
        <taxon>Methanobacteriota</taxon>
        <taxon>Stenosarchaea group</taxon>
        <taxon>Methanomicrobia</taxon>
        <taxon>Methanotrichales</taxon>
        <taxon>Methanotrichaceae</taxon>
        <taxon>Methanothrix</taxon>
    </lineage>
</organism>
<dbReference type="SUPFAM" id="SSF55729">
    <property type="entry name" value="Acyl-CoA N-acyltransferases (Nat)"/>
    <property type="match status" value="1"/>
</dbReference>
<dbReference type="PANTHER" id="PTHR43072">
    <property type="entry name" value="N-ACETYLTRANSFERASE"/>
    <property type="match status" value="1"/>
</dbReference>
<evidence type="ECO:0000313" key="3">
    <source>
        <dbReference type="EMBL" id="KUK97158.1"/>
    </source>
</evidence>
<evidence type="ECO:0000313" key="4">
    <source>
        <dbReference type="Proteomes" id="UP000053961"/>
    </source>
</evidence>
<protein>
    <submittedName>
        <fullName evidence="2">N-acetyltransferase, GNAT family protein</fullName>
    </submittedName>
</protein>
<dbReference type="Proteomes" id="UP000057043">
    <property type="component" value="Unassembled WGS sequence"/>
</dbReference>
<accession>A0A101FVY5</accession>
<dbReference type="Gene3D" id="3.40.630.30">
    <property type="match status" value="1"/>
</dbReference>
<dbReference type="EMBL" id="LGHB01000004">
    <property type="protein sequence ID" value="KUK97158.1"/>
    <property type="molecule type" value="Genomic_DNA"/>
</dbReference>
<evidence type="ECO:0000313" key="2">
    <source>
        <dbReference type="EMBL" id="KUK45409.1"/>
    </source>
</evidence>
<dbReference type="EMBL" id="LGFT01000003">
    <property type="protein sequence ID" value="KUK45409.1"/>
    <property type="molecule type" value="Genomic_DNA"/>
</dbReference>
<reference evidence="4 5" key="2">
    <citation type="journal article" date="2015" name="MBio">
        <title>Genome-Resolved Metagenomic Analysis Reveals Roles for Candidate Phyla and Other Microbial Community Members in Biogeochemical Transformations in Oil Reservoirs.</title>
        <authorList>
            <person name="Hu P."/>
            <person name="Tom L."/>
            <person name="Singh A."/>
            <person name="Thomas B.C."/>
            <person name="Baker B.J."/>
            <person name="Piceno Y.M."/>
            <person name="Andersen G.L."/>
            <person name="Banfield J.F."/>
        </authorList>
    </citation>
    <scope>NUCLEOTIDE SEQUENCE [LARGE SCALE GENOMIC DNA]</scope>
    <source>
        <strain evidence="2">57_489</strain>
    </source>
</reference>